<dbReference type="PANTHER" id="PTHR12197:SF273">
    <property type="entry name" value="MYND-TYPE ZINC FINGER PROTEIN SAMB"/>
    <property type="match status" value="1"/>
</dbReference>
<evidence type="ECO:0000256" key="1">
    <source>
        <dbReference type="ARBA" id="ARBA00022723"/>
    </source>
</evidence>
<evidence type="ECO:0000313" key="5">
    <source>
        <dbReference type="EMBL" id="KAK6513748.1"/>
    </source>
</evidence>
<dbReference type="SUPFAM" id="SSF48452">
    <property type="entry name" value="TPR-like"/>
    <property type="match status" value="1"/>
</dbReference>
<keyword evidence="1" id="KW-0479">Metal-binding</keyword>
<keyword evidence="6" id="KW-1185">Reference proteome</keyword>
<dbReference type="GO" id="GO:0008270">
    <property type="term" value="F:zinc ion binding"/>
    <property type="evidence" value="ECO:0007669"/>
    <property type="project" value="UniProtKB-KW"/>
</dbReference>
<reference evidence="5 6" key="1">
    <citation type="submission" date="2019-10" db="EMBL/GenBank/DDBJ databases">
        <authorList>
            <person name="Palmer J.M."/>
        </authorList>
    </citation>
    <scope>NUCLEOTIDE SEQUENCE [LARGE SCALE GENOMIC DNA]</scope>
    <source>
        <strain evidence="5 6">TWF506</strain>
    </source>
</reference>
<accession>A0AAN8NCT7</accession>
<dbReference type="PANTHER" id="PTHR12197">
    <property type="entry name" value="HISTONE-LYSINE N-METHYLTRANSFERASE SMYD"/>
    <property type="match status" value="1"/>
</dbReference>
<evidence type="ECO:0000256" key="3">
    <source>
        <dbReference type="ARBA" id="ARBA00022833"/>
    </source>
</evidence>
<keyword evidence="2" id="KW-0863">Zinc-finger</keyword>
<evidence type="ECO:0000313" key="6">
    <source>
        <dbReference type="Proteomes" id="UP001307849"/>
    </source>
</evidence>
<dbReference type="Gene3D" id="2.170.270.10">
    <property type="entry name" value="SET domain"/>
    <property type="match status" value="1"/>
</dbReference>
<evidence type="ECO:0000256" key="2">
    <source>
        <dbReference type="ARBA" id="ARBA00022771"/>
    </source>
</evidence>
<comment type="caution">
    <text evidence="5">The sequence shown here is derived from an EMBL/GenBank/DDBJ whole genome shotgun (WGS) entry which is preliminary data.</text>
</comment>
<dbReference type="GO" id="GO:0005634">
    <property type="term" value="C:nucleus"/>
    <property type="evidence" value="ECO:0007669"/>
    <property type="project" value="TreeGrafter"/>
</dbReference>
<dbReference type="Gene3D" id="1.25.40.10">
    <property type="entry name" value="Tetratricopeptide repeat domain"/>
    <property type="match status" value="1"/>
</dbReference>
<dbReference type="InterPro" id="IPR002893">
    <property type="entry name" value="Znf_MYND"/>
</dbReference>
<dbReference type="InterPro" id="IPR046341">
    <property type="entry name" value="SET_dom_sf"/>
</dbReference>
<dbReference type="SUPFAM" id="SSF82199">
    <property type="entry name" value="SET domain"/>
    <property type="match status" value="1"/>
</dbReference>
<name>A0AAN8NCT7_9PEZI</name>
<evidence type="ECO:0000259" key="4">
    <source>
        <dbReference type="PROSITE" id="PS01360"/>
    </source>
</evidence>
<dbReference type="Pfam" id="PF00856">
    <property type="entry name" value="SET"/>
    <property type="match status" value="1"/>
</dbReference>
<dbReference type="InterPro" id="IPR001214">
    <property type="entry name" value="SET_dom"/>
</dbReference>
<dbReference type="AlphaFoldDB" id="A0AAN8NCT7"/>
<dbReference type="InterPro" id="IPR011990">
    <property type="entry name" value="TPR-like_helical_dom_sf"/>
</dbReference>
<organism evidence="5 6">
    <name type="scientific">Arthrobotrys conoides</name>
    <dbReference type="NCBI Taxonomy" id="74498"/>
    <lineage>
        <taxon>Eukaryota</taxon>
        <taxon>Fungi</taxon>
        <taxon>Dikarya</taxon>
        <taxon>Ascomycota</taxon>
        <taxon>Pezizomycotina</taxon>
        <taxon>Orbiliomycetes</taxon>
        <taxon>Orbiliales</taxon>
        <taxon>Orbiliaceae</taxon>
        <taxon>Arthrobotrys</taxon>
    </lineage>
</organism>
<dbReference type="InterPro" id="IPR050869">
    <property type="entry name" value="H3K4_H4K5_MeTrfase"/>
</dbReference>
<keyword evidence="3" id="KW-0862">Zinc</keyword>
<sequence length="576" mass="64489">MSCSSLYLATQAHSYLQTLNKMLPEKRVARLVQQAETSLPTDPLQSRNLLTDALAISPYDPDLWQQRAITHIKLGYPDLAIGDAYRALLLVQELLEAHEESEFGFVGLVAWRGRRGEPRDTFVTGGDEVVDDVGEVDDGESIPEITEKEEGDLKDTDVLARRVICSSLLEIGCLLDAWEQADASLKVYPDDEELRRIYKEADEKVKQGREKGVSDFQLREGEVARVIYPWNSFEPDRTSDETVEHLNTFVAAASAGNFEVKVTELPMLVPDAKEEGKVVTKTSRQLGVYATKDLQAETQVFSERSILTVNNRLFDPLCDCCNGPLDPLNTFSCDSCEDVLFCSSLCKVEAMEKYHPSLCGIDIDFLFKSAHTRHSVANDASATASSSTPTKALYSLLLLRTLAMALTQDVNPLEILPIKYLYGSSPPPPPPQKPPTLPFTFPDNILSVFHILTRLEVDPFKVSLHTFDIWHTLTIHSKILGTASARHNPTSGQPEVAALHLCYSLVNHDCEPCLMWECQSEMRFRTLREVGKGEEVRDCYTDPRIESWKKRREWLMGSLGGGCRCGRCVRESEVDP</sequence>
<protein>
    <recommendedName>
        <fullName evidence="4">MYND-type domain-containing protein</fullName>
    </recommendedName>
</protein>
<dbReference type="PROSITE" id="PS01360">
    <property type="entry name" value="ZF_MYND_1"/>
    <property type="match status" value="1"/>
</dbReference>
<gene>
    <name evidence="5" type="ORF">TWF506_008184</name>
</gene>
<feature type="domain" description="MYND-type" evidence="4">
    <location>
        <begin position="318"/>
        <end position="359"/>
    </location>
</feature>
<proteinExistence type="predicted"/>
<dbReference type="Proteomes" id="UP001307849">
    <property type="component" value="Unassembled WGS sequence"/>
</dbReference>
<dbReference type="EMBL" id="JAVHJM010000005">
    <property type="protein sequence ID" value="KAK6513748.1"/>
    <property type="molecule type" value="Genomic_DNA"/>
</dbReference>